<feature type="compositionally biased region" description="Polar residues" evidence="1">
    <location>
        <begin position="60"/>
        <end position="74"/>
    </location>
</feature>
<comment type="caution">
    <text evidence="2">The sequence shown here is derived from an EMBL/GenBank/DDBJ whole genome shotgun (WGS) entry which is preliminary data.</text>
</comment>
<feature type="compositionally biased region" description="Polar residues" evidence="1">
    <location>
        <begin position="119"/>
        <end position="150"/>
    </location>
</feature>
<dbReference type="Proteomes" id="UP001279734">
    <property type="component" value="Unassembled WGS sequence"/>
</dbReference>
<evidence type="ECO:0000313" key="3">
    <source>
        <dbReference type="Proteomes" id="UP001279734"/>
    </source>
</evidence>
<gene>
    <name evidence="2" type="ORF">Nepgr_009636</name>
</gene>
<reference evidence="2" key="1">
    <citation type="submission" date="2023-05" db="EMBL/GenBank/DDBJ databases">
        <title>Nepenthes gracilis genome sequencing.</title>
        <authorList>
            <person name="Fukushima K."/>
        </authorList>
    </citation>
    <scope>NUCLEOTIDE SEQUENCE</scope>
    <source>
        <strain evidence="2">SING2019-196</strain>
    </source>
</reference>
<organism evidence="2 3">
    <name type="scientific">Nepenthes gracilis</name>
    <name type="common">Slender pitcher plant</name>
    <dbReference type="NCBI Taxonomy" id="150966"/>
    <lineage>
        <taxon>Eukaryota</taxon>
        <taxon>Viridiplantae</taxon>
        <taxon>Streptophyta</taxon>
        <taxon>Embryophyta</taxon>
        <taxon>Tracheophyta</taxon>
        <taxon>Spermatophyta</taxon>
        <taxon>Magnoliopsida</taxon>
        <taxon>eudicotyledons</taxon>
        <taxon>Gunneridae</taxon>
        <taxon>Pentapetalae</taxon>
        <taxon>Caryophyllales</taxon>
        <taxon>Nepenthaceae</taxon>
        <taxon>Nepenthes</taxon>
    </lineage>
</organism>
<evidence type="ECO:0000313" key="2">
    <source>
        <dbReference type="EMBL" id="GMH07796.1"/>
    </source>
</evidence>
<proteinExistence type="predicted"/>
<accession>A0AAD3SBE8</accession>
<sequence length="215" mass="22436">MGFNDPLADFKIREPGISSHPPASAPAQWSEVDGGIAPTVQSKEDKAIGEPATSIVLKKTSGSQQNNSDTTTHQIVPRNPPAPAATPPHSPAPTVQNKENRAIGEPATPTKPRDGNGLKKTSGSQQNHSDTDAPQITSTKTQTPVTAPPRSTAQAIPQLLLGTTPMPTDNPGGVVVNYYVFPLNTIQYPEPKNVTAPPTVGKPSNGKKGCSCSVL</sequence>
<dbReference type="AlphaFoldDB" id="A0AAD3SBE8"/>
<feature type="region of interest" description="Disordered" evidence="1">
    <location>
        <begin position="195"/>
        <end position="215"/>
    </location>
</feature>
<dbReference type="EMBL" id="BSYO01000007">
    <property type="protein sequence ID" value="GMH07796.1"/>
    <property type="molecule type" value="Genomic_DNA"/>
</dbReference>
<evidence type="ECO:0000256" key="1">
    <source>
        <dbReference type="SAM" id="MobiDB-lite"/>
    </source>
</evidence>
<protein>
    <submittedName>
        <fullName evidence="2">Uncharacterized protein</fullName>
    </submittedName>
</protein>
<keyword evidence="3" id="KW-1185">Reference proteome</keyword>
<feature type="region of interest" description="Disordered" evidence="1">
    <location>
        <begin position="1"/>
        <end position="150"/>
    </location>
</feature>
<feature type="compositionally biased region" description="Pro residues" evidence="1">
    <location>
        <begin position="78"/>
        <end position="91"/>
    </location>
</feature>
<name>A0AAD3SBE8_NEPGR</name>